<comment type="caution">
    <text evidence="2">The sequence shown here is derived from an EMBL/GenBank/DDBJ whole genome shotgun (WGS) entry which is preliminary data.</text>
</comment>
<dbReference type="PANTHER" id="PTHR43179">
    <property type="entry name" value="RHAMNOSYLTRANSFERASE WBBL"/>
    <property type="match status" value="1"/>
</dbReference>
<evidence type="ECO:0000313" key="2">
    <source>
        <dbReference type="EMBL" id="GAI54581.1"/>
    </source>
</evidence>
<gene>
    <name evidence="2" type="ORF">S06H3_53136</name>
</gene>
<accession>X1QIE4</accession>
<dbReference type="Pfam" id="PF00535">
    <property type="entry name" value="Glycos_transf_2"/>
    <property type="match status" value="1"/>
</dbReference>
<dbReference type="AlphaFoldDB" id="X1QIE4"/>
<evidence type="ECO:0000259" key="1">
    <source>
        <dbReference type="Pfam" id="PF00535"/>
    </source>
</evidence>
<dbReference type="Gene3D" id="3.90.550.10">
    <property type="entry name" value="Spore Coat Polysaccharide Biosynthesis Protein SpsA, Chain A"/>
    <property type="match status" value="1"/>
</dbReference>
<dbReference type="InterPro" id="IPR029044">
    <property type="entry name" value="Nucleotide-diphossugar_trans"/>
</dbReference>
<dbReference type="EMBL" id="BARV01033849">
    <property type="protein sequence ID" value="GAI54581.1"/>
    <property type="molecule type" value="Genomic_DNA"/>
</dbReference>
<name>X1QIE4_9ZZZZ</name>
<feature type="domain" description="Glycosyltransferase 2-like" evidence="1">
    <location>
        <begin position="25"/>
        <end position="150"/>
    </location>
</feature>
<dbReference type="SUPFAM" id="SSF53448">
    <property type="entry name" value="Nucleotide-diphospho-sugar transferases"/>
    <property type="match status" value="1"/>
</dbReference>
<protein>
    <recommendedName>
        <fullName evidence="1">Glycosyltransferase 2-like domain-containing protein</fullName>
    </recommendedName>
</protein>
<reference evidence="2" key="1">
    <citation type="journal article" date="2014" name="Front. Microbiol.">
        <title>High frequency of phylogenetically diverse reductive dehalogenase-homologous genes in deep subseafloor sedimentary metagenomes.</title>
        <authorList>
            <person name="Kawai M."/>
            <person name="Futagami T."/>
            <person name="Toyoda A."/>
            <person name="Takaki Y."/>
            <person name="Nishi S."/>
            <person name="Hori S."/>
            <person name="Arai W."/>
            <person name="Tsubouchi T."/>
            <person name="Morono Y."/>
            <person name="Uchiyama I."/>
            <person name="Ito T."/>
            <person name="Fujiyama A."/>
            <person name="Inagaki F."/>
            <person name="Takami H."/>
        </authorList>
    </citation>
    <scope>NUCLEOTIDE SEQUENCE</scope>
    <source>
        <strain evidence="2">Expedition CK06-06</strain>
    </source>
</reference>
<feature type="non-terminal residue" evidence="2">
    <location>
        <position position="234"/>
    </location>
</feature>
<dbReference type="InterPro" id="IPR001173">
    <property type="entry name" value="Glyco_trans_2-like"/>
</dbReference>
<sequence length="234" mass="26615">MISQQSIAVLKKYISRAKKTAQKASLIVITYNRWEWTEMTLNSIFKNTFFPYDLIVVDNHSTDGTVEKLKQLRRSNKIDTLILLPKNHGVYVGFNVGLKYGNYNSCLSILGNDILVSPYWLAACCFFASRLKGLVAPPTQAKVRGWVTRHKCPIVKYEGMRIVRITWSVVPPVMTKATLQKIGYFREDIGKRELSFYGVADTEYGERAAKLGVGTYYILDTDCKHIPCMLGELQ</sequence>
<organism evidence="2">
    <name type="scientific">marine sediment metagenome</name>
    <dbReference type="NCBI Taxonomy" id="412755"/>
    <lineage>
        <taxon>unclassified sequences</taxon>
        <taxon>metagenomes</taxon>
        <taxon>ecological metagenomes</taxon>
    </lineage>
</organism>
<proteinExistence type="predicted"/>
<dbReference type="PANTHER" id="PTHR43179:SF7">
    <property type="entry name" value="RHAMNOSYLTRANSFERASE WBBL"/>
    <property type="match status" value="1"/>
</dbReference>